<feature type="non-terminal residue" evidence="1">
    <location>
        <position position="1"/>
    </location>
</feature>
<name>A0A821L154_9BILA</name>
<accession>A0A821L154</accession>
<evidence type="ECO:0000313" key="1">
    <source>
        <dbReference type="EMBL" id="CAF4743900.1"/>
    </source>
</evidence>
<proteinExistence type="predicted"/>
<organism evidence="1 2">
    <name type="scientific">Rotaria magnacalcarata</name>
    <dbReference type="NCBI Taxonomy" id="392030"/>
    <lineage>
        <taxon>Eukaryota</taxon>
        <taxon>Metazoa</taxon>
        <taxon>Spiralia</taxon>
        <taxon>Gnathifera</taxon>
        <taxon>Rotifera</taxon>
        <taxon>Eurotatoria</taxon>
        <taxon>Bdelloidea</taxon>
        <taxon>Philodinida</taxon>
        <taxon>Philodinidae</taxon>
        <taxon>Rotaria</taxon>
    </lineage>
</organism>
<comment type="caution">
    <text evidence="1">The sequence shown here is derived from an EMBL/GenBank/DDBJ whole genome shotgun (WGS) entry which is preliminary data.</text>
</comment>
<dbReference type="AlphaFoldDB" id="A0A821L154"/>
<reference evidence="1" key="1">
    <citation type="submission" date="2021-02" db="EMBL/GenBank/DDBJ databases">
        <authorList>
            <person name="Nowell W R."/>
        </authorList>
    </citation>
    <scope>NUCLEOTIDE SEQUENCE</scope>
</reference>
<dbReference type="EMBL" id="CAJOBG010111972">
    <property type="protein sequence ID" value="CAF4743900.1"/>
    <property type="molecule type" value="Genomic_DNA"/>
</dbReference>
<sequence length="34" mass="4090">MNPERSDLCDKQIVSQIEAKLMQVLYRHLRCHHP</sequence>
<evidence type="ECO:0000313" key="2">
    <source>
        <dbReference type="Proteomes" id="UP000663866"/>
    </source>
</evidence>
<protein>
    <submittedName>
        <fullName evidence="1">Uncharacterized protein</fullName>
    </submittedName>
</protein>
<gene>
    <name evidence="1" type="ORF">OVN521_LOCUS49914</name>
</gene>
<keyword evidence="2" id="KW-1185">Reference proteome</keyword>
<dbReference type="Proteomes" id="UP000663866">
    <property type="component" value="Unassembled WGS sequence"/>
</dbReference>